<accession>V6DIE3</accession>
<dbReference type="KEGG" id="dpb:BABL1_gene_316"/>
<keyword evidence="2" id="KW-1185">Reference proteome</keyword>
<sequence length="334" mass="39506">MNKYLILIVLLFTYVNISSMEFSKPINEENSYINQKSLEEYDYSVKEINSRIIPSRLKELLLNSGRHYTLLHLSKFLNILDQIDQNFKTTESNYLKNLISIYLIKEQFLVDPVFEILFNTIYHLPIYNEIKEKLLSLFETDKNYIEKFLNDKLYRNNDQLSSYDFYKLGVINFNKNDLEKSEKYHLKAFELGNFQSALCLSEIYLKQGRSSLSSQYKQKALDKKYLPAYLVEIDSIFNIISQSDGNKSILLKKLERYAQILLKSFYKPIAYEILGNIFFQFKNDIDQSINCYVFSEKEGNVYINMILHDLYNVKGDIKKSKSALMKIPKEFRIS</sequence>
<dbReference type="SUPFAM" id="SSF81901">
    <property type="entry name" value="HCP-like"/>
    <property type="match status" value="1"/>
</dbReference>
<dbReference type="EMBL" id="HG793133">
    <property type="protein sequence ID" value="CDK30698.1"/>
    <property type="molecule type" value="Genomic_DNA"/>
</dbReference>
<dbReference type="InterPro" id="IPR011990">
    <property type="entry name" value="TPR-like_helical_dom_sf"/>
</dbReference>
<name>V6DIE3_9BACT</name>
<proteinExistence type="predicted"/>
<dbReference type="RefSeq" id="WP_023792248.1">
    <property type="nucleotide sequence ID" value="NC_023003.1"/>
</dbReference>
<dbReference type="Gene3D" id="1.25.40.10">
    <property type="entry name" value="Tetratricopeptide repeat domain"/>
    <property type="match status" value="1"/>
</dbReference>
<evidence type="ECO:0000313" key="1">
    <source>
        <dbReference type="EMBL" id="CDK30698.1"/>
    </source>
</evidence>
<dbReference type="AlphaFoldDB" id="V6DIE3"/>
<reference evidence="1 2" key="1">
    <citation type="journal article" date="2015" name="Biol. Direct">
        <title>Babela massiliensis, a representative of a widespread bacterial phylum with unusual adaptations to parasitism in amoebae.</title>
        <authorList>
            <person name="Pagnier I."/>
            <person name="Yutin N."/>
            <person name="Croce O."/>
            <person name="Makarova K.S."/>
            <person name="Wolf Y.I."/>
            <person name="Benamar S."/>
            <person name="Raoult D."/>
            <person name="Koonin E.V."/>
            <person name="La Scola B."/>
        </authorList>
    </citation>
    <scope>NUCLEOTIDE SEQUENCE [LARGE SCALE GENOMIC DNA]</scope>
    <source>
        <strain evidence="2">BABL1</strain>
    </source>
</reference>
<dbReference type="Proteomes" id="UP000018769">
    <property type="component" value="Chromosome I"/>
</dbReference>
<evidence type="ECO:0000313" key="2">
    <source>
        <dbReference type="Proteomes" id="UP000018769"/>
    </source>
</evidence>
<gene>
    <name evidence="1" type="ORF">BABL1_gene_316</name>
</gene>
<protein>
    <submittedName>
        <fullName evidence="1">Uncharacterized protein</fullName>
    </submittedName>
</protein>
<dbReference type="HOGENOM" id="CLU_830760_0_0_7"/>
<organism evidence="1 2">
    <name type="scientific">Candidatus Babela massiliensis</name>
    <dbReference type="NCBI Taxonomy" id="673862"/>
    <lineage>
        <taxon>Bacteria</taxon>
        <taxon>Candidatus Babelota</taxon>
        <taxon>Candidatus Babeliae</taxon>
        <taxon>Candidatus Babeliales</taxon>
        <taxon>Candidatus Babeliaceae</taxon>
        <taxon>Candidatus Babela</taxon>
    </lineage>
</organism>